<dbReference type="Proteomes" id="UP000612362">
    <property type="component" value="Unassembled WGS sequence"/>
</dbReference>
<feature type="domain" description="N-acetyltransferase" evidence="3">
    <location>
        <begin position="4"/>
        <end position="150"/>
    </location>
</feature>
<gene>
    <name evidence="4" type="ORF">KSX_47730</name>
</gene>
<accession>A0A8J3MVK6</accession>
<evidence type="ECO:0000256" key="1">
    <source>
        <dbReference type="ARBA" id="ARBA00022679"/>
    </source>
</evidence>
<sequence length="276" mass="30664">MSEYLFTDFTGYTLAQLCEMHNSSFSGYFVPNQATPQVFADFWRIYQVDACSSVNMHDQEGAFVGQVRLARRGKRGWCGGFGVAPAFRGRGLSGLLAKRMLETAREAGLETLQLEVLTQNTPAIKAYEKAGFTTRRRLLGLEVALEKLPEAPVLHVERVPLETLLPWLGQNDVTQSWQRELATLFVQEVETFVAPGPGGGMNGLVIQRGGGKARIQAAVVQSALTDSELLGLLREVAGDCSGIQIYNEPEDSPLLKRYLRLGFTEFFTQHEMFIRL</sequence>
<dbReference type="EMBL" id="BNJF01000002">
    <property type="protein sequence ID" value="GHO46610.1"/>
    <property type="molecule type" value="Genomic_DNA"/>
</dbReference>
<dbReference type="InterPro" id="IPR016181">
    <property type="entry name" value="Acyl_CoA_acyltransferase"/>
</dbReference>
<name>A0A8J3MVK6_9CHLR</name>
<proteinExistence type="predicted"/>
<comment type="caution">
    <text evidence="4">The sequence shown here is derived from an EMBL/GenBank/DDBJ whole genome shotgun (WGS) entry which is preliminary data.</text>
</comment>
<evidence type="ECO:0000259" key="3">
    <source>
        <dbReference type="PROSITE" id="PS51186"/>
    </source>
</evidence>
<evidence type="ECO:0000313" key="5">
    <source>
        <dbReference type="Proteomes" id="UP000612362"/>
    </source>
</evidence>
<dbReference type="Pfam" id="PF00583">
    <property type="entry name" value="Acetyltransf_1"/>
    <property type="match status" value="1"/>
</dbReference>
<dbReference type="CDD" id="cd04301">
    <property type="entry name" value="NAT_SF"/>
    <property type="match status" value="1"/>
</dbReference>
<keyword evidence="5" id="KW-1185">Reference proteome</keyword>
<evidence type="ECO:0000313" key="4">
    <source>
        <dbReference type="EMBL" id="GHO46610.1"/>
    </source>
</evidence>
<dbReference type="AlphaFoldDB" id="A0A8J3MVK6"/>
<organism evidence="4 5">
    <name type="scientific">Ktedonospora formicarum</name>
    <dbReference type="NCBI Taxonomy" id="2778364"/>
    <lineage>
        <taxon>Bacteria</taxon>
        <taxon>Bacillati</taxon>
        <taxon>Chloroflexota</taxon>
        <taxon>Ktedonobacteria</taxon>
        <taxon>Ktedonobacterales</taxon>
        <taxon>Ktedonobacteraceae</taxon>
        <taxon>Ktedonospora</taxon>
    </lineage>
</organism>
<protein>
    <recommendedName>
        <fullName evidence="3">N-acetyltransferase domain-containing protein</fullName>
    </recommendedName>
</protein>
<dbReference type="PROSITE" id="PS51186">
    <property type="entry name" value="GNAT"/>
    <property type="match status" value="1"/>
</dbReference>
<dbReference type="InterPro" id="IPR000182">
    <property type="entry name" value="GNAT_dom"/>
</dbReference>
<dbReference type="PANTHER" id="PTHR43420">
    <property type="entry name" value="ACETYLTRANSFERASE"/>
    <property type="match status" value="1"/>
</dbReference>
<dbReference type="Gene3D" id="3.40.630.30">
    <property type="match status" value="1"/>
</dbReference>
<dbReference type="SUPFAM" id="SSF55729">
    <property type="entry name" value="Acyl-CoA N-acyltransferases (Nat)"/>
    <property type="match status" value="1"/>
</dbReference>
<keyword evidence="2" id="KW-0012">Acyltransferase</keyword>
<dbReference type="GO" id="GO:0016747">
    <property type="term" value="F:acyltransferase activity, transferring groups other than amino-acyl groups"/>
    <property type="evidence" value="ECO:0007669"/>
    <property type="project" value="InterPro"/>
</dbReference>
<evidence type="ECO:0000256" key="2">
    <source>
        <dbReference type="ARBA" id="ARBA00023315"/>
    </source>
</evidence>
<dbReference type="InterPro" id="IPR050680">
    <property type="entry name" value="YpeA/RimI_acetyltransf"/>
</dbReference>
<reference evidence="4" key="1">
    <citation type="submission" date="2020-10" db="EMBL/GenBank/DDBJ databases">
        <title>Taxonomic study of unclassified bacteria belonging to the class Ktedonobacteria.</title>
        <authorList>
            <person name="Yabe S."/>
            <person name="Wang C.M."/>
            <person name="Zheng Y."/>
            <person name="Sakai Y."/>
            <person name="Cavaletti L."/>
            <person name="Monciardini P."/>
            <person name="Donadio S."/>
        </authorList>
    </citation>
    <scope>NUCLEOTIDE SEQUENCE</scope>
    <source>
        <strain evidence="4">SOSP1-1</strain>
    </source>
</reference>
<keyword evidence="1" id="KW-0808">Transferase</keyword>
<dbReference type="RefSeq" id="WP_220195979.1">
    <property type="nucleotide sequence ID" value="NZ_BNJF01000002.1"/>
</dbReference>